<dbReference type="InterPro" id="IPR012666">
    <property type="entry name" value="CbtA_put"/>
</dbReference>
<reference evidence="3 4" key="1">
    <citation type="submission" date="2013-04" db="EMBL/GenBank/DDBJ databases">
        <title>Shimia sp. 22II-S11-Z10 Genome Sequencing.</title>
        <authorList>
            <person name="Lai Q."/>
            <person name="Li G."/>
            <person name="Shao Z."/>
        </authorList>
    </citation>
    <scope>NUCLEOTIDE SEQUENCE [LARGE SCALE GENOMIC DNA]</scope>
    <source>
        <strain evidence="4">22II-S11-Z10</strain>
    </source>
</reference>
<keyword evidence="4" id="KW-1185">Reference proteome</keyword>
<dbReference type="AlphaFoldDB" id="A0A058ZHU8"/>
<dbReference type="PATRIC" id="fig|1461693.3.peg.3148"/>
<dbReference type="eggNOG" id="COG5446">
    <property type="taxonomic scope" value="Bacteria"/>
</dbReference>
<keyword evidence="1" id="KW-0812">Transmembrane</keyword>
<sequence length="257" mass="26811">MLKLLACMTLLTMCATQLAFPATKTMFSRILTSALFAGAAAGLIAALLQLYFVQPVLLHAELYEGGDLVHFGADPVTAHPELPGMFAEPVRDGLSIIFTMLTYTGYALALVALMSIAEQQGREINGRTGLLWGLAGFVAFHFAPGLSLAPEVPGVAAADVGVRQVWWTATVATAGVAMWLIAFGGNLVSYLIAAGLLIAPHVVGAPEPDTFAGPVPTEIGALFAARAFGIGMAAWVLLGSFAGYFWQAEGKRANAAA</sequence>
<comment type="caution">
    <text evidence="3">The sequence shown here is derived from an EMBL/GenBank/DDBJ whole genome shotgun (WGS) entry which is preliminary data.</text>
</comment>
<feature type="transmembrane region" description="Helical" evidence="1">
    <location>
        <begin position="170"/>
        <end position="199"/>
    </location>
</feature>
<protein>
    <submittedName>
        <fullName evidence="3">Cobalt transporter subunit CbtA</fullName>
    </submittedName>
</protein>
<dbReference type="NCBIfam" id="TIGR02458">
    <property type="entry name" value="CbtA"/>
    <property type="match status" value="1"/>
</dbReference>
<gene>
    <name evidence="3" type="ORF">ATO10_15612</name>
</gene>
<feature type="signal peptide" evidence="2">
    <location>
        <begin position="1"/>
        <end position="19"/>
    </location>
</feature>
<feature type="transmembrane region" description="Helical" evidence="1">
    <location>
        <begin position="219"/>
        <end position="246"/>
    </location>
</feature>
<feature type="transmembrane region" description="Helical" evidence="1">
    <location>
        <begin position="129"/>
        <end position="149"/>
    </location>
</feature>
<evidence type="ECO:0000256" key="1">
    <source>
        <dbReference type="SAM" id="Phobius"/>
    </source>
</evidence>
<evidence type="ECO:0000313" key="3">
    <source>
        <dbReference type="EMBL" id="KCV80757.1"/>
    </source>
</evidence>
<dbReference type="EMBL" id="AQQY01000017">
    <property type="protein sequence ID" value="KCV80757.1"/>
    <property type="molecule type" value="Genomic_DNA"/>
</dbReference>
<feature type="transmembrane region" description="Helical" evidence="1">
    <location>
        <begin position="31"/>
        <end position="53"/>
    </location>
</feature>
<dbReference type="Pfam" id="PF09490">
    <property type="entry name" value="CbtA"/>
    <property type="match status" value="1"/>
</dbReference>
<dbReference type="STRING" id="1461693.ATO10_15612"/>
<name>A0A058ZHU8_9RHOB</name>
<evidence type="ECO:0000313" key="4">
    <source>
        <dbReference type="Proteomes" id="UP000024836"/>
    </source>
</evidence>
<feature type="chain" id="PRO_5001566474" evidence="2">
    <location>
        <begin position="20"/>
        <end position="257"/>
    </location>
</feature>
<keyword evidence="1" id="KW-1133">Transmembrane helix</keyword>
<keyword evidence="2" id="KW-0732">Signal</keyword>
<organism evidence="3 4">
    <name type="scientific">Actibacterium atlanticum</name>
    <dbReference type="NCBI Taxonomy" id="1461693"/>
    <lineage>
        <taxon>Bacteria</taxon>
        <taxon>Pseudomonadati</taxon>
        <taxon>Pseudomonadota</taxon>
        <taxon>Alphaproteobacteria</taxon>
        <taxon>Rhodobacterales</taxon>
        <taxon>Roseobacteraceae</taxon>
        <taxon>Actibacterium</taxon>
    </lineage>
</organism>
<evidence type="ECO:0000256" key="2">
    <source>
        <dbReference type="SAM" id="SignalP"/>
    </source>
</evidence>
<accession>A0A058ZHU8</accession>
<proteinExistence type="predicted"/>
<feature type="transmembrane region" description="Helical" evidence="1">
    <location>
        <begin position="94"/>
        <end position="117"/>
    </location>
</feature>
<dbReference type="Proteomes" id="UP000024836">
    <property type="component" value="Unassembled WGS sequence"/>
</dbReference>
<keyword evidence="1" id="KW-0472">Membrane</keyword>